<evidence type="ECO:0000313" key="2">
    <source>
        <dbReference type="Proteomes" id="UP000824193"/>
    </source>
</evidence>
<organism evidence="1 2">
    <name type="scientific">Candidatus Allofournierella pullicola</name>
    <dbReference type="NCBI Taxonomy" id="2838596"/>
    <lineage>
        <taxon>Bacteria</taxon>
        <taxon>Bacillati</taxon>
        <taxon>Bacillota</taxon>
        <taxon>Clostridia</taxon>
        <taxon>Eubacteriales</taxon>
        <taxon>Oscillospiraceae</taxon>
        <taxon>Allofournierella</taxon>
    </lineage>
</organism>
<proteinExistence type="predicted"/>
<evidence type="ECO:0000313" key="1">
    <source>
        <dbReference type="EMBL" id="HIX05778.1"/>
    </source>
</evidence>
<reference evidence="1" key="1">
    <citation type="journal article" date="2021" name="PeerJ">
        <title>Extensive microbial diversity within the chicken gut microbiome revealed by metagenomics and culture.</title>
        <authorList>
            <person name="Gilroy R."/>
            <person name="Ravi A."/>
            <person name="Getino M."/>
            <person name="Pursley I."/>
            <person name="Horton D.L."/>
            <person name="Alikhan N.F."/>
            <person name="Baker D."/>
            <person name="Gharbi K."/>
            <person name="Hall N."/>
            <person name="Watson M."/>
            <person name="Adriaenssens E.M."/>
            <person name="Foster-Nyarko E."/>
            <person name="Jarju S."/>
            <person name="Secka A."/>
            <person name="Antonio M."/>
            <person name="Oren A."/>
            <person name="Chaudhuri R.R."/>
            <person name="La Ragione R."/>
            <person name="Hildebrand F."/>
            <person name="Pallen M.J."/>
        </authorList>
    </citation>
    <scope>NUCLEOTIDE SEQUENCE</scope>
    <source>
        <strain evidence="1">2239</strain>
    </source>
</reference>
<name>A0A9D1V4F5_9FIRM</name>
<accession>A0A9D1V4F5</accession>
<comment type="caution">
    <text evidence="1">The sequence shown here is derived from an EMBL/GenBank/DDBJ whole genome shotgun (WGS) entry which is preliminary data.</text>
</comment>
<sequence>MDTLEIGCCGAFCKTCRECGKTCKGCKVGYADGSRDLAKAKCKIKVCCIGRGHATCADCSVYDDCPTIQTFHNHAGYKYGKYKQSIAFIRAHGYADFLERAAAWTGAYGKL</sequence>
<gene>
    <name evidence="1" type="ORF">H9865_06720</name>
</gene>
<reference evidence="1" key="2">
    <citation type="submission" date="2021-04" db="EMBL/GenBank/DDBJ databases">
        <authorList>
            <person name="Gilroy R."/>
        </authorList>
    </citation>
    <scope>NUCLEOTIDE SEQUENCE</scope>
    <source>
        <strain evidence="1">2239</strain>
    </source>
</reference>
<protein>
    <submittedName>
        <fullName evidence="1">DUF3795 domain-containing protein</fullName>
    </submittedName>
</protein>
<dbReference type="EMBL" id="DXFW01000020">
    <property type="protein sequence ID" value="HIX05778.1"/>
    <property type="molecule type" value="Genomic_DNA"/>
</dbReference>
<dbReference type="AlphaFoldDB" id="A0A9D1V4F5"/>
<dbReference type="Proteomes" id="UP000824193">
    <property type="component" value="Unassembled WGS sequence"/>
</dbReference>